<comment type="subcellular location">
    <subcellularLocation>
        <location evidence="1">Cell membrane</location>
        <topology evidence="1">Multi-pass membrane protein</topology>
    </subcellularLocation>
    <subcellularLocation>
        <location evidence="7">Membrane</location>
        <topology evidence="7">Multi-pass membrane protein</topology>
    </subcellularLocation>
</comment>
<sequence length="452" mass="48396">MAPVELSATREAPAPDTRPVWRRVLASLPFWLVVGTVLGCVMGSVAPQFSKDAAPTQNVFLRPIQFVVLPLVFSSLVVGIAGQPDLKKLGKLAVKTFVYFEVVTTLALVIGLLSVNLFKPGGDGLSVAKDPGVKSADTLTYALWVNHLTPKTWGEMMGGSGSSELLQVLVASVLFGCATAMVPSEQHRNVILTMCRAVMEVMFKFVDIIIWAAPVSVMFSIAAVVGKAGGLGVLASLGKLVAVLYGTILFFIVVVFGVVFLVLRINPVEFMVAMKEPLIIAYTTATSEACLPQVFEALEAYGVNPRITSFVVPFGYSFNLDGSTLYLSLAAIFCAQATGVTKTVGEQVIMVLMLMISSKGVAGVRSASIIVLAATLTQFDIPQWPITLILGVDWFMDMARTFCNVFGNCLAAVAMAKWEGEFRTPEFLAQRGVNSESSQITALDEIGVVSKD</sequence>
<dbReference type="GO" id="GO:0015293">
    <property type="term" value="F:symporter activity"/>
    <property type="evidence" value="ECO:0007669"/>
    <property type="project" value="UniProtKB-UniRule"/>
</dbReference>
<keyword evidence="3" id="KW-1003">Cell membrane</keyword>
<keyword evidence="5 7" id="KW-1133">Transmembrane helix</keyword>
<dbReference type="OrthoDB" id="5877963at2759"/>
<evidence type="ECO:0000256" key="1">
    <source>
        <dbReference type="ARBA" id="ARBA00004651"/>
    </source>
</evidence>
<dbReference type="InterPro" id="IPR036458">
    <property type="entry name" value="Na:dicarbo_symporter_sf"/>
</dbReference>
<dbReference type="AlphaFoldDB" id="A0A507FPK7"/>
<evidence type="ECO:0000256" key="6">
    <source>
        <dbReference type="ARBA" id="ARBA00023136"/>
    </source>
</evidence>
<dbReference type="PRINTS" id="PR00173">
    <property type="entry name" value="EDTRNSPORT"/>
</dbReference>
<keyword evidence="7" id="KW-0769">Symport</keyword>
<keyword evidence="2 7" id="KW-0813">Transport</keyword>
<protein>
    <recommendedName>
        <fullName evidence="7">Amino acid transporter</fullName>
    </recommendedName>
</protein>
<feature type="transmembrane region" description="Helical" evidence="7">
    <location>
        <begin position="165"/>
        <end position="184"/>
    </location>
</feature>
<evidence type="ECO:0000256" key="5">
    <source>
        <dbReference type="ARBA" id="ARBA00022989"/>
    </source>
</evidence>
<comment type="similarity">
    <text evidence="7">Belongs to the dicarboxylate/amino acid:cation symporter (DAACS) (TC 2.A.23) family.</text>
</comment>
<accession>A0A507FPK7</accession>
<evidence type="ECO:0000256" key="7">
    <source>
        <dbReference type="RuleBase" id="RU361216"/>
    </source>
</evidence>
<comment type="caution">
    <text evidence="8">The sequence shown here is derived from an EMBL/GenBank/DDBJ whole genome shotgun (WGS) entry which is preliminary data.</text>
</comment>
<keyword evidence="9" id="KW-1185">Reference proteome</keyword>
<dbReference type="Pfam" id="PF00375">
    <property type="entry name" value="SDF"/>
    <property type="match status" value="1"/>
</dbReference>
<proteinExistence type="inferred from homology"/>
<evidence type="ECO:0000256" key="3">
    <source>
        <dbReference type="ARBA" id="ARBA00022475"/>
    </source>
</evidence>
<dbReference type="InterPro" id="IPR001991">
    <property type="entry name" value="Na-dicarboxylate_symporter"/>
</dbReference>
<gene>
    <name evidence="8" type="ORF">CcCBS67573_g01374</name>
</gene>
<keyword evidence="6 7" id="KW-0472">Membrane</keyword>
<feature type="transmembrane region" description="Helical" evidence="7">
    <location>
        <begin position="28"/>
        <end position="46"/>
    </location>
</feature>
<feature type="transmembrane region" description="Helical" evidence="7">
    <location>
        <begin position="205"/>
        <end position="228"/>
    </location>
</feature>
<evidence type="ECO:0000313" key="8">
    <source>
        <dbReference type="EMBL" id="TPX77388.1"/>
    </source>
</evidence>
<dbReference type="STRING" id="246404.A0A507FPK7"/>
<dbReference type="EMBL" id="QEAP01000022">
    <property type="protein sequence ID" value="TPX77388.1"/>
    <property type="molecule type" value="Genomic_DNA"/>
</dbReference>
<organism evidence="8 9">
    <name type="scientific">Chytriomyces confervae</name>
    <dbReference type="NCBI Taxonomy" id="246404"/>
    <lineage>
        <taxon>Eukaryota</taxon>
        <taxon>Fungi</taxon>
        <taxon>Fungi incertae sedis</taxon>
        <taxon>Chytridiomycota</taxon>
        <taxon>Chytridiomycota incertae sedis</taxon>
        <taxon>Chytridiomycetes</taxon>
        <taxon>Chytridiales</taxon>
        <taxon>Chytriomycetaceae</taxon>
        <taxon>Chytriomyces</taxon>
    </lineage>
</organism>
<feature type="transmembrane region" description="Helical" evidence="7">
    <location>
        <begin position="66"/>
        <end position="86"/>
    </location>
</feature>
<evidence type="ECO:0000256" key="2">
    <source>
        <dbReference type="ARBA" id="ARBA00022448"/>
    </source>
</evidence>
<dbReference type="GO" id="GO:0005886">
    <property type="term" value="C:plasma membrane"/>
    <property type="evidence" value="ECO:0007669"/>
    <property type="project" value="UniProtKB-SubCell"/>
</dbReference>
<dbReference type="SUPFAM" id="SSF118215">
    <property type="entry name" value="Proton glutamate symport protein"/>
    <property type="match status" value="1"/>
</dbReference>
<feature type="transmembrane region" description="Helical" evidence="7">
    <location>
        <begin position="98"/>
        <end position="118"/>
    </location>
</feature>
<feature type="transmembrane region" description="Helical" evidence="7">
    <location>
        <begin position="240"/>
        <end position="265"/>
    </location>
</feature>
<keyword evidence="4 7" id="KW-0812">Transmembrane</keyword>
<name>A0A507FPK7_9FUNG</name>
<evidence type="ECO:0000313" key="9">
    <source>
        <dbReference type="Proteomes" id="UP000320333"/>
    </source>
</evidence>
<reference evidence="8 9" key="1">
    <citation type="journal article" date="2019" name="Sci. Rep.">
        <title>Comparative genomics of chytrid fungi reveal insights into the obligate biotrophic and pathogenic lifestyle of Synchytrium endobioticum.</title>
        <authorList>
            <person name="van de Vossenberg B.T.L.H."/>
            <person name="Warris S."/>
            <person name="Nguyen H.D.T."/>
            <person name="van Gent-Pelzer M.P.E."/>
            <person name="Joly D.L."/>
            <person name="van de Geest H.C."/>
            <person name="Bonants P.J.M."/>
            <person name="Smith D.S."/>
            <person name="Levesque C.A."/>
            <person name="van der Lee T.A.J."/>
        </authorList>
    </citation>
    <scope>NUCLEOTIDE SEQUENCE [LARGE SCALE GENOMIC DNA]</scope>
    <source>
        <strain evidence="8 9">CBS 675.73</strain>
    </source>
</reference>
<evidence type="ECO:0000256" key="4">
    <source>
        <dbReference type="ARBA" id="ARBA00022692"/>
    </source>
</evidence>
<dbReference type="PANTHER" id="PTHR42865">
    <property type="entry name" value="PROTON/GLUTAMATE-ASPARTATE SYMPORTER"/>
    <property type="match status" value="1"/>
</dbReference>
<dbReference type="PANTHER" id="PTHR42865:SF7">
    <property type="entry name" value="PROTON_GLUTAMATE-ASPARTATE SYMPORTER"/>
    <property type="match status" value="1"/>
</dbReference>
<dbReference type="Gene3D" id="1.10.3860.10">
    <property type="entry name" value="Sodium:dicarboxylate symporter"/>
    <property type="match status" value="1"/>
</dbReference>
<dbReference type="Proteomes" id="UP000320333">
    <property type="component" value="Unassembled WGS sequence"/>
</dbReference>